<feature type="compositionally biased region" description="Low complexity" evidence="1">
    <location>
        <begin position="15"/>
        <end position="25"/>
    </location>
</feature>
<dbReference type="EMBL" id="JABFTP020000042">
    <property type="protein sequence ID" value="KAL3270580.1"/>
    <property type="molecule type" value="Genomic_DNA"/>
</dbReference>
<sequence length="160" mass="18199">MENSKSSSFQRNVPTTSSNSSTTSESCRRKLKYKNGELSSNENEECKAADRSILSVISFNDTRRILRNGVEKINKTFNSVRTSMGSFTQIFKISTKRRQILEEGPMTPNCATPHSFAKRVLGRTPTKLYSPFSIESPYQPTTYIKENMPELQKQVCLIKE</sequence>
<name>A0ABD2MW56_9CUCU</name>
<evidence type="ECO:0000256" key="1">
    <source>
        <dbReference type="SAM" id="MobiDB-lite"/>
    </source>
</evidence>
<protein>
    <submittedName>
        <fullName evidence="2">Uncharacterized protein</fullName>
    </submittedName>
</protein>
<proteinExistence type="predicted"/>
<keyword evidence="3" id="KW-1185">Reference proteome</keyword>
<gene>
    <name evidence="2" type="ORF">HHI36_021117</name>
</gene>
<comment type="caution">
    <text evidence="2">The sequence shown here is derived from an EMBL/GenBank/DDBJ whole genome shotgun (WGS) entry which is preliminary data.</text>
</comment>
<evidence type="ECO:0000313" key="3">
    <source>
        <dbReference type="Proteomes" id="UP001516400"/>
    </source>
</evidence>
<reference evidence="2 3" key="1">
    <citation type="journal article" date="2021" name="BMC Biol.">
        <title>Horizontally acquired antibacterial genes associated with adaptive radiation of ladybird beetles.</title>
        <authorList>
            <person name="Li H.S."/>
            <person name="Tang X.F."/>
            <person name="Huang Y.H."/>
            <person name="Xu Z.Y."/>
            <person name="Chen M.L."/>
            <person name="Du X.Y."/>
            <person name="Qiu B.Y."/>
            <person name="Chen P.T."/>
            <person name="Zhang W."/>
            <person name="Slipinski A."/>
            <person name="Escalona H.E."/>
            <person name="Waterhouse R.M."/>
            <person name="Zwick A."/>
            <person name="Pang H."/>
        </authorList>
    </citation>
    <scope>NUCLEOTIDE SEQUENCE [LARGE SCALE GENOMIC DNA]</scope>
    <source>
        <strain evidence="2">SYSU2018</strain>
    </source>
</reference>
<accession>A0ABD2MW56</accession>
<feature type="region of interest" description="Disordered" evidence="1">
    <location>
        <begin position="1"/>
        <end position="28"/>
    </location>
</feature>
<organism evidence="2 3">
    <name type="scientific">Cryptolaemus montrouzieri</name>
    <dbReference type="NCBI Taxonomy" id="559131"/>
    <lineage>
        <taxon>Eukaryota</taxon>
        <taxon>Metazoa</taxon>
        <taxon>Ecdysozoa</taxon>
        <taxon>Arthropoda</taxon>
        <taxon>Hexapoda</taxon>
        <taxon>Insecta</taxon>
        <taxon>Pterygota</taxon>
        <taxon>Neoptera</taxon>
        <taxon>Endopterygota</taxon>
        <taxon>Coleoptera</taxon>
        <taxon>Polyphaga</taxon>
        <taxon>Cucujiformia</taxon>
        <taxon>Coccinelloidea</taxon>
        <taxon>Coccinellidae</taxon>
        <taxon>Scymninae</taxon>
        <taxon>Scymnini</taxon>
        <taxon>Cryptolaemus</taxon>
    </lineage>
</organism>
<dbReference type="AlphaFoldDB" id="A0ABD2MW56"/>
<dbReference type="Proteomes" id="UP001516400">
    <property type="component" value="Unassembled WGS sequence"/>
</dbReference>
<feature type="compositionally biased region" description="Polar residues" evidence="1">
    <location>
        <begin position="1"/>
        <end position="14"/>
    </location>
</feature>
<evidence type="ECO:0000313" key="2">
    <source>
        <dbReference type="EMBL" id="KAL3270580.1"/>
    </source>
</evidence>